<dbReference type="PANTHER" id="PTHR23005">
    <property type="entry name" value="RETINITIS PIGMENTOSA 1 PROTEIN"/>
    <property type="match status" value="1"/>
</dbReference>
<feature type="compositionally biased region" description="Polar residues" evidence="6">
    <location>
        <begin position="729"/>
        <end position="739"/>
    </location>
</feature>
<dbReference type="CDD" id="cd17148">
    <property type="entry name" value="DCX2_RP1L1"/>
    <property type="match status" value="1"/>
</dbReference>
<feature type="compositionally biased region" description="Basic and acidic residues" evidence="6">
    <location>
        <begin position="1997"/>
        <end position="2029"/>
    </location>
</feature>
<dbReference type="InterPro" id="IPR036572">
    <property type="entry name" value="Doublecortin_dom_sf"/>
</dbReference>
<feature type="compositionally biased region" description="Basic and acidic residues" evidence="6">
    <location>
        <begin position="2092"/>
        <end position="2104"/>
    </location>
</feature>
<feature type="compositionally biased region" description="Low complexity" evidence="6">
    <location>
        <begin position="701"/>
        <end position="714"/>
    </location>
</feature>
<feature type="region of interest" description="Disordered" evidence="6">
    <location>
        <begin position="641"/>
        <end position="668"/>
    </location>
</feature>
<feature type="region of interest" description="Disordered" evidence="6">
    <location>
        <begin position="1561"/>
        <end position="1671"/>
    </location>
</feature>
<feature type="region of interest" description="Disordered" evidence="6">
    <location>
        <begin position="1778"/>
        <end position="1798"/>
    </location>
</feature>
<feature type="compositionally biased region" description="Acidic residues" evidence="6">
    <location>
        <begin position="1908"/>
        <end position="1925"/>
    </location>
</feature>
<feature type="region of interest" description="Disordered" evidence="6">
    <location>
        <begin position="1519"/>
        <end position="1549"/>
    </location>
</feature>
<feature type="compositionally biased region" description="Polar residues" evidence="6">
    <location>
        <begin position="938"/>
        <end position="958"/>
    </location>
</feature>
<dbReference type="PROSITE" id="PS50309">
    <property type="entry name" value="DC"/>
    <property type="match status" value="2"/>
</dbReference>
<dbReference type="GO" id="GO:0035845">
    <property type="term" value="P:photoreceptor cell outer segment organization"/>
    <property type="evidence" value="ECO:0000318"/>
    <property type="project" value="GO_Central"/>
</dbReference>
<feature type="compositionally biased region" description="Polar residues" evidence="6">
    <location>
        <begin position="1651"/>
        <end position="1661"/>
    </location>
</feature>
<evidence type="ECO:0000256" key="4">
    <source>
        <dbReference type="ARBA" id="ARBA00022737"/>
    </source>
</evidence>
<dbReference type="HOGENOM" id="CLU_228719_0_0_1"/>
<dbReference type="EMBL" id="AHAT01033798">
    <property type="status" value="NOT_ANNOTATED_CDS"/>
    <property type="molecule type" value="Genomic_DNA"/>
</dbReference>
<keyword evidence="3" id="KW-0963">Cytoplasm</keyword>
<feature type="compositionally biased region" description="Basic and acidic residues" evidence="6">
    <location>
        <begin position="582"/>
        <end position="592"/>
    </location>
</feature>
<feature type="compositionally biased region" description="Low complexity" evidence="6">
    <location>
        <begin position="1201"/>
        <end position="1215"/>
    </location>
</feature>
<feature type="compositionally biased region" description="Basic and acidic residues" evidence="6">
    <location>
        <begin position="1354"/>
        <end position="1364"/>
    </location>
</feature>
<dbReference type="InParanoid" id="W5NJA1"/>
<name>W5NJA1_LEPOC</name>
<feature type="compositionally biased region" description="Basic and acidic residues" evidence="6">
    <location>
        <begin position="1640"/>
        <end position="1649"/>
    </location>
</feature>
<feature type="compositionally biased region" description="Basic and acidic residues" evidence="6">
    <location>
        <begin position="1588"/>
        <end position="1598"/>
    </location>
</feature>
<feature type="region of interest" description="Disordered" evidence="6">
    <location>
        <begin position="700"/>
        <end position="1266"/>
    </location>
</feature>
<feature type="compositionally biased region" description="Low complexity" evidence="6">
    <location>
        <begin position="1612"/>
        <end position="1626"/>
    </location>
</feature>
<evidence type="ECO:0000256" key="5">
    <source>
        <dbReference type="ARBA" id="ARBA00023273"/>
    </source>
</evidence>
<feature type="compositionally biased region" description="Polar residues" evidence="6">
    <location>
        <begin position="1239"/>
        <end position="1260"/>
    </location>
</feature>
<evidence type="ECO:0000259" key="7">
    <source>
        <dbReference type="PROSITE" id="PS50309"/>
    </source>
</evidence>
<evidence type="ECO:0000256" key="1">
    <source>
        <dbReference type="ARBA" id="ARBA00004316"/>
    </source>
</evidence>
<feature type="compositionally biased region" description="Polar residues" evidence="6">
    <location>
        <begin position="844"/>
        <end position="864"/>
    </location>
</feature>
<feature type="compositionally biased region" description="Polar residues" evidence="6">
    <location>
        <begin position="888"/>
        <end position="900"/>
    </location>
</feature>
<accession>W5NJA1</accession>
<feature type="compositionally biased region" description="Basic and acidic residues" evidence="6">
    <location>
        <begin position="1926"/>
        <end position="1936"/>
    </location>
</feature>
<feature type="compositionally biased region" description="Basic and acidic residues" evidence="6">
    <location>
        <begin position="1053"/>
        <end position="1071"/>
    </location>
</feature>
<feature type="domain" description="Doublecortin" evidence="7">
    <location>
        <begin position="38"/>
        <end position="120"/>
    </location>
</feature>
<dbReference type="Gene3D" id="3.10.20.230">
    <property type="entry name" value="Doublecortin domain"/>
    <property type="match status" value="2"/>
</dbReference>
<organism evidence="8 9">
    <name type="scientific">Lepisosteus oculatus</name>
    <name type="common">Spotted gar</name>
    <dbReference type="NCBI Taxonomy" id="7918"/>
    <lineage>
        <taxon>Eukaryota</taxon>
        <taxon>Metazoa</taxon>
        <taxon>Chordata</taxon>
        <taxon>Craniata</taxon>
        <taxon>Vertebrata</taxon>
        <taxon>Euteleostomi</taxon>
        <taxon>Actinopterygii</taxon>
        <taxon>Neopterygii</taxon>
        <taxon>Holostei</taxon>
        <taxon>Semionotiformes</taxon>
        <taxon>Lepisosteidae</taxon>
        <taxon>Lepisosteus</taxon>
    </lineage>
</organism>
<feature type="region of interest" description="Disordered" evidence="6">
    <location>
        <begin position="512"/>
        <end position="622"/>
    </location>
</feature>
<evidence type="ECO:0000256" key="2">
    <source>
        <dbReference type="ARBA" id="ARBA00004496"/>
    </source>
</evidence>
<sequence length="2153" mass="238705">MQRATLGYPDPILPFNNDLPLPPVNRNSTNVTVSSPAKKITFYKSGDPQFGGIRMAIHKRSFKCFDALLDDLSQKVPLPFGVRTITTPRGTRCINHLDQLEDGGCYLCSDRRQVKPINIEGPGRKPTLWQGSHLHHTRRRLSHLDDGPGSQTSQHFHRHPRRIVLVKNNDPAVRRSIILSRRTARSLKVFIDEISELMQCTIRKLYTLDGRKIDTIQGLMQCPNVLVCVGREPFRPLLVESLRKNSEEKLPGLGARSRSSFCSDTHESKKNVNFGLETKKSIIHPRSDSSNRSMRFSLSSEKSAGTCPHVKEAMMDDDIQKRVLVNKDGSLSVEMKVRFRLLNDEMLQWSTEIKKTVATNNDCSLEKEDELGPIQQSNSETCSEGESLCPCEAEDSYISKLRQRQLEESHCQNCCNHCQEYDIWKNPMHSVHCAREAKRAVRHIRSSSSSASSHRIICKKASMDSLVTMSSEEYREQVVEQSSCFTHTVEEGDTRVEYCTISRCCSRSEVCSDNEQKRPGSAISASSKSSVQDKDERPQSSISNSSRALEVLKEDQDEKDEDRAGSTASRASSLSQNGKRNKREELENEERPTSITSNYSGNSCHNSISPMHHLSPRPVSKASSCSSLSCRLTKNINQAVDDDDECAPSPMSTSTKASGNSLRNSNKTDCIVSNRTTSAASSLSELPTGKEVVEVAEESEISVVSAMSASITSSRKSRKSKKCQCSASERASTPGSMISENPDMEATEEKDERAVSPMSTSTKASAKSRKSKGSIEECDERAVSAISLSTRASGKSNKSHKSSSVSEAAASKEVDQTAEDSNERVASEMSASTKTSRKSKMTSQVECSASGRATTLGSSVSATAVGNEAEQAIEENEGRPASAISLVTRASGQSDTSKNNLCRIDERGPSPTSSISDMLVGKDTEQREEDEERARSAMSLSTKASGHSRRSQNTNCSPSERVITPASSMSEKRTGSETEQVAEERVESAFSTSTKASSKSKACSNLGGASDRVPSSMSKSSSSSARKNKETLCTADDDHRSPSKASNFSLSSCEKDIGNEDCDHQEADHSYSEPCYASEAKEAVAIEPDEDERPSSSGSKSHSKDSKNRKASHDRLSTASSRSVFSTSSHSAKAKPKVQDHNAAEKDQRPRSNVSSVSSYLHVKGSNFKSNTKSDDESTVMPKSTRPSKKGSKKHVEIEEISSPISGPISVSSQSFHSPTPPKGKPHKNMRPVILLGSSKGSTKTESISATESLKENNGNIRPATVESKSNISDKIFSGALEVAECSKNASDNIGDNGSRCKNRKRCIVSQQQKEEPSVPELMPSCLPNATPAEVVHEWLRKIPLDTSMYEVGEEFHEKAAEEGKPEEEESSKEEQKDVSETNHALKKEEQEEPQQANTEEQVASSVPTDTNKEAFLKSCHSSVQVMKVLLNPSQGTKLDRCNSLPEVSPVYGRKLSNSAKELLDCLSSLQLIDTEPLDANAKSTRYKELMNILQSLWLGGACDEGQQVKLTRKFKDHHSTDDEFNPRSSSGVDVSCGSAGSGKSSVTGVVDVVQSERKAELTSKQINMEDRITHENEGIGSDEEDERQSHEEDKEKMNNGQISDITKKESNSTSKTSENECSNLTSHEETETNTQEEEAFTKDEERLRSAVTSPNQNRPQTPHRHSQDPDPVWVLNLLKKVEKQFMAHYINAMTEFKVRWNLDDNDQLDAMINELGDEVRKRIQSSIDRELKKIQSRVGKLPRPPQNSMKRESTVQTEQRRRRLKVMHNKSIDGSLQRSEDNYTYSGTEFSEQRSEDEYCPCDTCMKKKMASRPVQPVVIANAPLIKDFDLRKILQTKREFPKVQEQNEAEKEVSANSGQQHEFDRDENHDAEEEKESIEGKEDVTEQPVEENNSQEESDKVTEDKMDVEEREEMQDENCETGENDEKGTDHEEGNSTESLEPEENHTETKASEEDEKSVNNDNEKEDVAEERQVTKEDSEEFPKDEEGEATENQEMERIMEGDDLNEKEKTGLEENEKDGEAQKDDQDINETEGSGEEESKEAAPDEDQEVDLEDSDDTEVQNETNAENEESAESKAQNAHEETEDENKEGELESNEEKNLTDQKLSNSNESLCKQISKSSIESLQGSMEKSMDKELEKKVKDANSPTGSS</sequence>
<dbReference type="FunFam" id="3.10.20.230:FF:000006">
    <property type="entry name" value="Oxygen-regulated protein 1"/>
    <property type="match status" value="1"/>
</dbReference>
<evidence type="ECO:0000256" key="3">
    <source>
        <dbReference type="ARBA" id="ARBA00022490"/>
    </source>
</evidence>
<keyword evidence="5" id="KW-0966">Cell projection</keyword>
<feature type="region of interest" description="Disordered" evidence="6">
    <location>
        <begin position="1352"/>
        <end position="1408"/>
    </location>
</feature>
<reference evidence="8" key="2">
    <citation type="submission" date="2025-08" db="UniProtKB">
        <authorList>
            <consortium name="Ensembl"/>
        </authorList>
    </citation>
    <scope>IDENTIFICATION</scope>
</reference>
<feature type="compositionally biased region" description="Acidic residues" evidence="6">
    <location>
        <begin position="1980"/>
        <end position="1996"/>
    </location>
</feature>
<reference evidence="8" key="3">
    <citation type="submission" date="2025-09" db="UniProtKB">
        <authorList>
            <consortium name="Ensembl"/>
        </authorList>
    </citation>
    <scope>IDENTIFICATION</scope>
</reference>
<comment type="subcellular location">
    <subcellularLocation>
        <location evidence="1">Cell projection</location>
    </subcellularLocation>
    <subcellularLocation>
        <location evidence="2">Cytoplasm</location>
    </subcellularLocation>
</comment>
<dbReference type="GO" id="GO:0035082">
    <property type="term" value="P:axoneme assembly"/>
    <property type="evidence" value="ECO:0000318"/>
    <property type="project" value="GO_Central"/>
</dbReference>
<feature type="compositionally biased region" description="Basic and acidic residues" evidence="6">
    <location>
        <begin position="1102"/>
        <end position="1116"/>
    </location>
</feature>
<feature type="compositionally biased region" description="Polar residues" evidence="6">
    <location>
        <begin position="2105"/>
        <end position="2131"/>
    </location>
</feature>
<evidence type="ECO:0000313" key="9">
    <source>
        <dbReference type="Proteomes" id="UP000018468"/>
    </source>
</evidence>
<protein>
    <submittedName>
        <fullName evidence="8">Rp1 like 1a</fullName>
    </submittedName>
</protein>
<keyword evidence="4" id="KW-0677">Repeat</keyword>
<dbReference type="Ensembl" id="ENSLOCT00000020746.1">
    <property type="protein sequence ID" value="ENSLOCP00000020710.1"/>
    <property type="gene ID" value="ENSLOCG00000016756.1"/>
</dbReference>
<dbReference type="Bgee" id="ENSLOCG00000016756">
    <property type="expression patterns" value="Expressed in camera-type eye and 1 other cell type or tissue"/>
</dbReference>
<dbReference type="InterPro" id="IPR003533">
    <property type="entry name" value="Doublecortin_dom"/>
</dbReference>
<feature type="compositionally biased region" description="Basic and acidic residues" evidence="6">
    <location>
        <begin position="1137"/>
        <end position="1150"/>
    </location>
</feature>
<feature type="compositionally biased region" description="Basic and acidic residues" evidence="6">
    <location>
        <begin position="970"/>
        <end position="987"/>
    </location>
</feature>
<dbReference type="CDD" id="cd17146">
    <property type="entry name" value="DCX1_RP1L1"/>
    <property type="match status" value="1"/>
</dbReference>
<feature type="compositionally biased region" description="Low complexity" evidence="6">
    <location>
        <begin position="521"/>
        <end position="530"/>
    </location>
</feature>
<feature type="compositionally biased region" description="Low complexity" evidence="6">
    <location>
        <begin position="988"/>
        <end position="1004"/>
    </location>
</feature>
<dbReference type="GO" id="GO:0032391">
    <property type="term" value="C:photoreceptor connecting cilium"/>
    <property type="evidence" value="ECO:0000318"/>
    <property type="project" value="GO_Central"/>
</dbReference>
<feature type="compositionally biased region" description="Low complexity" evidence="6">
    <location>
        <begin position="1015"/>
        <end position="1024"/>
    </location>
</feature>
<dbReference type="SMART" id="SM00537">
    <property type="entry name" value="DCX"/>
    <property type="match status" value="2"/>
</dbReference>
<feature type="compositionally biased region" description="Polar residues" evidence="6">
    <location>
        <begin position="650"/>
        <end position="668"/>
    </location>
</feature>
<feature type="compositionally biased region" description="Polar residues" evidence="6">
    <location>
        <begin position="1778"/>
        <end position="1791"/>
    </location>
</feature>
<feature type="compositionally biased region" description="Low complexity" evidence="6">
    <location>
        <begin position="792"/>
        <end position="809"/>
    </location>
</feature>
<feature type="compositionally biased region" description="Basic and acidic residues" evidence="6">
    <location>
        <begin position="810"/>
        <end position="826"/>
    </location>
</feature>
<dbReference type="Proteomes" id="UP000018468">
    <property type="component" value="Linkage group LG1"/>
</dbReference>
<feature type="compositionally biased region" description="Basic and acidic residues" evidence="6">
    <location>
        <begin position="550"/>
        <end position="564"/>
    </location>
</feature>
<reference evidence="9" key="1">
    <citation type="submission" date="2011-12" db="EMBL/GenBank/DDBJ databases">
        <title>The Draft Genome of Lepisosteus oculatus.</title>
        <authorList>
            <consortium name="The Broad Institute Genome Assembly &amp; Analysis Group"/>
            <consortium name="Computational R&amp;D Group"/>
            <consortium name="and Sequencing Platform"/>
            <person name="Di Palma F."/>
            <person name="Alfoldi J."/>
            <person name="Johnson J."/>
            <person name="Berlin A."/>
            <person name="Gnerre S."/>
            <person name="Jaffe D."/>
            <person name="MacCallum I."/>
            <person name="Young S."/>
            <person name="Walker B.J."/>
            <person name="Lander E.S."/>
            <person name="Lindblad-Toh K."/>
        </authorList>
    </citation>
    <scope>NUCLEOTIDE SEQUENCE [LARGE SCALE GENOMIC DNA]</scope>
</reference>
<dbReference type="STRING" id="7918.ENSLOCP00000020710"/>
<feature type="compositionally biased region" description="Polar residues" evidence="6">
    <location>
        <begin position="593"/>
        <end position="609"/>
    </location>
</feature>
<feature type="compositionally biased region" description="Low complexity" evidence="6">
    <location>
        <begin position="1117"/>
        <end position="1131"/>
    </location>
</feature>
<feature type="compositionally biased region" description="Acidic residues" evidence="6">
    <location>
        <begin position="2030"/>
        <end position="2074"/>
    </location>
</feature>
<feature type="region of interest" description="Disordered" evidence="6">
    <location>
        <begin position="1740"/>
        <end position="1759"/>
    </location>
</feature>
<feature type="compositionally biased region" description="Basic and acidic residues" evidence="6">
    <location>
        <begin position="1561"/>
        <end position="1578"/>
    </location>
</feature>
<proteinExistence type="predicted"/>
<feature type="compositionally biased region" description="Basic and acidic residues" evidence="6">
    <location>
        <begin position="1945"/>
        <end position="1965"/>
    </location>
</feature>
<evidence type="ECO:0000313" key="8">
    <source>
        <dbReference type="Ensembl" id="ENSLOCP00000020710.1"/>
    </source>
</evidence>
<dbReference type="GeneTree" id="ENSGT00940000154242"/>
<evidence type="ECO:0000256" key="6">
    <source>
        <dbReference type="SAM" id="MobiDB-lite"/>
    </source>
</evidence>
<feature type="compositionally biased region" description="Polar residues" evidence="6">
    <location>
        <begin position="1394"/>
        <end position="1408"/>
    </location>
</feature>
<feature type="compositionally biased region" description="Polar residues" evidence="6">
    <location>
        <begin position="1043"/>
        <end position="1052"/>
    </location>
</feature>
<dbReference type="PANTHER" id="PTHR23005:SF3">
    <property type="entry name" value="RETINITIS PIGMENTOSA 1-LIKE 1 PROTEIN"/>
    <property type="match status" value="1"/>
</dbReference>
<feature type="compositionally biased region" description="Basic and acidic residues" evidence="6">
    <location>
        <begin position="2133"/>
        <end position="2145"/>
    </location>
</feature>
<dbReference type="Pfam" id="PF03607">
    <property type="entry name" value="DCX"/>
    <property type="match status" value="2"/>
</dbReference>
<feature type="domain" description="Doublecortin" evidence="7">
    <location>
        <begin position="161"/>
        <end position="240"/>
    </location>
</feature>
<dbReference type="SUPFAM" id="SSF89837">
    <property type="entry name" value="Doublecortin (DC)"/>
    <property type="match status" value="2"/>
</dbReference>
<feature type="region of interest" description="Disordered" evidence="6">
    <location>
        <begin position="1307"/>
        <end position="1326"/>
    </location>
</feature>
<dbReference type="GO" id="GO:0045494">
    <property type="term" value="P:photoreceptor cell maintenance"/>
    <property type="evidence" value="ECO:0000318"/>
    <property type="project" value="GO_Central"/>
</dbReference>
<feature type="compositionally biased region" description="Basic and acidic residues" evidence="6">
    <location>
        <begin position="1373"/>
        <end position="1390"/>
    </location>
</feature>
<dbReference type="GO" id="GO:0005930">
    <property type="term" value="C:axoneme"/>
    <property type="evidence" value="ECO:0000318"/>
    <property type="project" value="GO_Central"/>
</dbReference>
<dbReference type="GO" id="GO:0035556">
    <property type="term" value="P:intracellular signal transduction"/>
    <property type="evidence" value="ECO:0007669"/>
    <property type="project" value="InterPro"/>
</dbReference>
<keyword evidence="9" id="KW-1185">Reference proteome</keyword>
<feature type="compositionally biased region" description="Polar residues" evidence="6">
    <location>
        <begin position="566"/>
        <end position="578"/>
    </location>
</feature>
<dbReference type="OMA" id="MSHSSCE"/>
<feature type="region of interest" description="Disordered" evidence="6">
    <location>
        <begin position="1843"/>
        <end position="2153"/>
    </location>
</feature>
<dbReference type="GO" id="GO:0060041">
    <property type="term" value="P:retina development in camera-type eye"/>
    <property type="evidence" value="ECO:0000318"/>
    <property type="project" value="GO_Central"/>
</dbReference>
<dbReference type="eggNOG" id="KOG3757">
    <property type="taxonomic scope" value="Eukaryota"/>
</dbReference>